<dbReference type="CDD" id="cd09917">
    <property type="entry name" value="F-box_SF"/>
    <property type="match status" value="1"/>
</dbReference>
<dbReference type="InParanoid" id="A0A067PQ00"/>
<dbReference type="HOGENOM" id="CLU_532161_0_0_1"/>
<dbReference type="OrthoDB" id="2780918at2759"/>
<sequence length="484" mass="55100">MESLGYLSLALPKINPNEKEALQRNRVEFLDLNLDVLSSILSFLTTSDLRRLASTSQACYELAIVEMISSVTLRNRQQTQGFCQFMLGGVYHRIPLMKSLTICAGALDSPPHSFYEKVDRRLGGFLADILEQANNLSSINIELIEFALTSNPRMSHAIASRCPHLGELIISHPMTLAVEMLTGMNGLRRLTLSEVGVTSDVATFVQPVQDTLEILHIRNRSNFRFGGTLCQCPSVHTITIDSSSHYLKQHLERAFPNLRRLHMSGVSLSVSEKFRKENLEQSDRREAWSELEIVTGCAARICTMALNCRVRRLEMMDEYSPRGLPLFPTDHIAFVDTIRKTSPLVLSFSLGVSTLSPPLFSRIAEVAASLRFLHVLFIDRESCRSTLNCLNQISDTFMSTPLTYLSFSVRTPPECFININHIETSLRRDWIPVLVESIPSLKYVELEVYEKHSWWEVHEPSGKRKVKKLEMERGRMIRKRELER</sequence>
<organism evidence="2 3">
    <name type="scientific">Jaapia argillacea MUCL 33604</name>
    <dbReference type="NCBI Taxonomy" id="933084"/>
    <lineage>
        <taxon>Eukaryota</taxon>
        <taxon>Fungi</taxon>
        <taxon>Dikarya</taxon>
        <taxon>Basidiomycota</taxon>
        <taxon>Agaricomycotina</taxon>
        <taxon>Agaricomycetes</taxon>
        <taxon>Agaricomycetidae</taxon>
        <taxon>Jaapiales</taxon>
        <taxon>Jaapiaceae</taxon>
        <taxon>Jaapia</taxon>
    </lineage>
</organism>
<reference evidence="3" key="1">
    <citation type="journal article" date="2014" name="Proc. Natl. Acad. Sci. U.S.A.">
        <title>Extensive sampling of basidiomycete genomes demonstrates inadequacy of the white-rot/brown-rot paradigm for wood decay fungi.</title>
        <authorList>
            <person name="Riley R."/>
            <person name="Salamov A.A."/>
            <person name="Brown D.W."/>
            <person name="Nagy L.G."/>
            <person name="Floudas D."/>
            <person name="Held B.W."/>
            <person name="Levasseur A."/>
            <person name="Lombard V."/>
            <person name="Morin E."/>
            <person name="Otillar R."/>
            <person name="Lindquist E.A."/>
            <person name="Sun H."/>
            <person name="LaButti K.M."/>
            <person name="Schmutz J."/>
            <person name="Jabbour D."/>
            <person name="Luo H."/>
            <person name="Baker S.E."/>
            <person name="Pisabarro A.G."/>
            <person name="Walton J.D."/>
            <person name="Blanchette R.A."/>
            <person name="Henrissat B."/>
            <person name="Martin F."/>
            <person name="Cullen D."/>
            <person name="Hibbett D.S."/>
            <person name="Grigoriev I.V."/>
        </authorList>
    </citation>
    <scope>NUCLEOTIDE SEQUENCE [LARGE SCALE GENOMIC DNA]</scope>
    <source>
        <strain evidence="3">MUCL 33604</strain>
    </source>
</reference>
<dbReference type="STRING" id="933084.A0A067PQ00"/>
<dbReference type="InterPro" id="IPR032675">
    <property type="entry name" value="LRR_dom_sf"/>
</dbReference>
<proteinExistence type="predicted"/>
<feature type="domain" description="F-box" evidence="1">
    <location>
        <begin position="29"/>
        <end position="62"/>
    </location>
</feature>
<gene>
    <name evidence="2" type="ORF">JAAARDRAFT_207914</name>
</gene>
<dbReference type="EMBL" id="KL197721">
    <property type="protein sequence ID" value="KDQ56883.1"/>
    <property type="molecule type" value="Genomic_DNA"/>
</dbReference>
<evidence type="ECO:0000313" key="2">
    <source>
        <dbReference type="EMBL" id="KDQ56883.1"/>
    </source>
</evidence>
<dbReference type="Proteomes" id="UP000027265">
    <property type="component" value="Unassembled WGS sequence"/>
</dbReference>
<protein>
    <recommendedName>
        <fullName evidence="1">F-box domain-containing protein</fullName>
    </recommendedName>
</protein>
<keyword evidence="3" id="KW-1185">Reference proteome</keyword>
<dbReference type="Pfam" id="PF00646">
    <property type="entry name" value="F-box"/>
    <property type="match status" value="1"/>
</dbReference>
<accession>A0A067PQ00</accession>
<evidence type="ECO:0000259" key="1">
    <source>
        <dbReference type="Pfam" id="PF00646"/>
    </source>
</evidence>
<evidence type="ECO:0000313" key="3">
    <source>
        <dbReference type="Proteomes" id="UP000027265"/>
    </source>
</evidence>
<dbReference type="Gene3D" id="3.80.10.10">
    <property type="entry name" value="Ribonuclease Inhibitor"/>
    <property type="match status" value="1"/>
</dbReference>
<name>A0A067PQ00_9AGAM</name>
<dbReference type="InterPro" id="IPR001810">
    <property type="entry name" value="F-box_dom"/>
</dbReference>
<dbReference type="AlphaFoldDB" id="A0A067PQ00"/>
<dbReference type="SUPFAM" id="SSF52047">
    <property type="entry name" value="RNI-like"/>
    <property type="match status" value="1"/>
</dbReference>